<feature type="compositionally biased region" description="Low complexity" evidence="1">
    <location>
        <begin position="50"/>
        <end position="60"/>
    </location>
</feature>
<feature type="compositionally biased region" description="Polar residues" evidence="1">
    <location>
        <begin position="119"/>
        <end position="135"/>
    </location>
</feature>
<sequence>GNGNGNRGKEQPATTSAAEKPALPVVTVTTLVTVDDGATPESTGEPAKDQSSQPGYQQPSQPVPAPEQPSQPAQTQPAEAQPSQPSEEKTSQTNPAEPSNPQPTKAYEDLPPSSAPVAEQSTTSVPLPGGTTLTKSIKKPDEAKPTGTPGDDDNKGKDGNGNDKGKDGHDDDDKPTSVVLIPIPDKPTDAPSPAATEAKVDNEGSKDDKKPAAGTRTGDDAHATTIVVDGTPTVSVYFTVTVTEKDQVTVTATEKEKETVTLVISA</sequence>
<gene>
    <name evidence="2" type="ORF">FAGAP_12153</name>
</gene>
<feature type="compositionally biased region" description="Basic and acidic residues" evidence="1">
    <location>
        <begin position="152"/>
        <end position="175"/>
    </location>
</feature>
<proteinExistence type="predicted"/>
<feature type="compositionally biased region" description="Polar residues" evidence="1">
    <location>
        <begin position="91"/>
        <end position="103"/>
    </location>
</feature>
<feature type="compositionally biased region" description="Low complexity" evidence="1">
    <location>
        <begin position="70"/>
        <end position="85"/>
    </location>
</feature>
<evidence type="ECO:0000256" key="1">
    <source>
        <dbReference type="SAM" id="MobiDB-lite"/>
    </source>
</evidence>
<evidence type="ECO:0000313" key="2">
    <source>
        <dbReference type="EMBL" id="KAF4480111.1"/>
    </source>
</evidence>
<dbReference type="EMBL" id="LUFC02001241">
    <property type="protein sequence ID" value="KAF4480111.1"/>
    <property type="molecule type" value="Genomic_DNA"/>
</dbReference>
<evidence type="ECO:0000313" key="3">
    <source>
        <dbReference type="Proteomes" id="UP000737391"/>
    </source>
</evidence>
<organism evidence="2 3">
    <name type="scientific">Fusarium agapanthi</name>
    <dbReference type="NCBI Taxonomy" id="1803897"/>
    <lineage>
        <taxon>Eukaryota</taxon>
        <taxon>Fungi</taxon>
        <taxon>Dikarya</taxon>
        <taxon>Ascomycota</taxon>
        <taxon>Pezizomycotina</taxon>
        <taxon>Sordariomycetes</taxon>
        <taxon>Hypocreomycetidae</taxon>
        <taxon>Hypocreales</taxon>
        <taxon>Nectriaceae</taxon>
        <taxon>Fusarium</taxon>
        <taxon>Fusarium fujikuroi species complex</taxon>
    </lineage>
</organism>
<feature type="compositionally biased region" description="Basic and acidic residues" evidence="1">
    <location>
        <begin position="198"/>
        <end position="218"/>
    </location>
</feature>
<feature type="non-terminal residue" evidence="2">
    <location>
        <position position="1"/>
    </location>
</feature>
<dbReference type="Proteomes" id="UP000737391">
    <property type="component" value="Unassembled WGS sequence"/>
</dbReference>
<dbReference type="OrthoDB" id="10625097at2759"/>
<comment type="caution">
    <text evidence="2">The sequence shown here is derived from an EMBL/GenBank/DDBJ whole genome shotgun (WGS) entry which is preliminary data.</text>
</comment>
<dbReference type="AlphaFoldDB" id="A0A9P5B052"/>
<accession>A0A9P5B052</accession>
<reference evidence="2" key="1">
    <citation type="submission" date="2020-01" db="EMBL/GenBank/DDBJ databases">
        <title>Identification and distribution of gene clusters putatively required for synthesis of sphingolipid metabolism inhibitors in phylogenetically diverse species of the filamentous fungus Fusarium.</title>
        <authorList>
            <person name="Kim H.-S."/>
            <person name="Busman M."/>
            <person name="Brown D.W."/>
            <person name="Divon H."/>
            <person name="Uhlig S."/>
            <person name="Proctor R.H."/>
        </authorList>
    </citation>
    <scope>NUCLEOTIDE SEQUENCE</scope>
    <source>
        <strain evidence="2">NRRL 31653</strain>
    </source>
</reference>
<feature type="compositionally biased region" description="Low complexity" evidence="1">
    <location>
        <begin position="21"/>
        <end position="39"/>
    </location>
</feature>
<protein>
    <submittedName>
        <fullName evidence="2">Uncharacterized protein</fullName>
    </submittedName>
</protein>
<name>A0A9P5B052_9HYPO</name>
<feature type="region of interest" description="Disordered" evidence="1">
    <location>
        <begin position="1"/>
        <end position="218"/>
    </location>
</feature>
<keyword evidence="3" id="KW-1185">Reference proteome</keyword>